<dbReference type="PROSITE" id="PS50125">
    <property type="entry name" value="GUANYLATE_CYCLASE_2"/>
    <property type="match status" value="1"/>
</dbReference>
<dbReference type="GO" id="GO:0003677">
    <property type="term" value="F:DNA binding"/>
    <property type="evidence" value="ECO:0007669"/>
    <property type="project" value="InterPro"/>
</dbReference>
<dbReference type="InterPro" id="IPR050697">
    <property type="entry name" value="Adenylyl/Guanylyl_Cyclase_3/4"/>
</dbReference>
<evidence type="ECO:0000259" key="3">
    <source>
        <dbReference type="PROSITE" id="PS50937"/>
    </source>
</evidence>
<dbReference type="PANTHER" id="PTHR43081">
    <property type="entry name" value="ADENYLATE CYCLASE, TERMINAL-DIFFERENTIATION SPECIFIC-RELATED"/>
    <property type="match status" value="1"/>
</dbReference>
<accession>A0A2A4X2N3</accession>
<dbReference type="PROSITE" id="PS50937">
    <property type="entry name" value="HTH_MERR_2"/>
    <property type="match status" value="1"/>
</dbReference>
<evidence type="ECO:0008006" key="6">
    <source>
        <dbReference type="Google" id="ProtNLM"/>
    </source>
</evidence>
<dbReference type="CDD" id="cd07302">
    <property type="entry name" value="CHD"/>
    <property type="match status" value="1"/>
</dbReference>
<dbReference type="InterPro" id="IPR009061">
    <property type="entry name" value="DNA-bd_dom_put_sf"/>
</dbReference>
<dbReference type="PANTHER" id="PTHR43081:SF1">
    <property type="entry name" value="ADENYLATE CYCLASE, TERMINAL-DIFFERENTIATION SPECIFIC"/>
    <property type="match status" value="1"/>
</dbReference>
<gene>
    <name evidence="4" type="ORF">COB20_10855</name>
</gene>
<dbReference type="SMART" id="SM00422">
    <property type="entry name" value="HTH_MERR"/>
    <property type="match status" value="1"/>
</dbReference>
<evidence type="ECO:0000313" key="5">
    <source>
        <dbReference type="Proteomes" id="UP000218767"/>
    </source>
</evidence>
<dbReference type="Proteomes" id="UP000218767">
    <property type="component" value="Unassembled WGS sequence"/>
</dbReference>
<dbReference type="GO" id="GO:0035556">
    <property type="term" value="P:intracellular signal transduction"/>
    <property type="evidence" value="ECO:0007669"/>
    <property type="project" value="InterPro"/>
</dbReference>
<proteinExistence type="predicted"/>
<evidence type="ECO:0000256" key="1">
    <source>
        <dbReference type="SAM" id="MobiDB-lite"/>
    </source>
</evidence>
<dbReference type="Pfam" id="PF13411">
    <property type="entry name" value="MerR_1"/>
    <property type="match status" value="1"/>
</dbReference>
<sequence length="529" mass="59625">MLNSKQLIEITSISRATLNNYVALGILPNPVIRTPGENEGRATRLGYFDDAAVQRIQQVQQLKKQGMSMAQIAEQLSASLAQDMQSEPITTSATGAPNQSGNTLQDTRFRNTSSLSSDAGQGSPGNLSPTLSQNLSFDGSIEDLPGPAYMVNNNFELIWWNNKAQYSFFSHNTDLPGDLESRNLLQLLFGTESADDADRIRDLLIPHLAAGKKRLSQQALMKIYSALDGNQLGILKDIYETVQPVGKEPMIHFPAMLLDGSNELTPHDLYICFYREGIFFTYSPVVLDDNYLLEFLSKRNQVINQLLKQRKPYLTDVTVMVADVQNSIKICSELPAEEYFELINNIWQESAPIFRKYYGTYGKHAGDGMVYYFFPQPDCDYKLNAIQCSLELQSMMKGITQQWQARKGWFSDIFLNIGLNEGQEWFGSYHAGGHVEFTVLGETINYASRISDFARNGSVWATKNMLNQIPQQKRDKINFGITRKTQNEESVFVTDTYSSIGNLIDVNNQASDKYKDIEMIPITEIRAMD</sequence>
<dbReference type="GO" id="GO:0004016">
    <property type="term" value="F:adenylate cyclase activity"/>
    <property type="evidence" value="ECO:0007669"/>
    <property type="project" value="UniProtKB-ARBA"/>
</dbReference>
<feature type="domain" description="HTH merR-type" evidence="3">
    <location>
        <begin position="1"/>
        <end position="78"/>
    </location>
</feature>
<dbReference type="InterPro" id="IPR000551">
    <property type="entry name" value="MerR-type_HTH_dom"/>
</dbReference>
<dbReference type="Gene3D" id="1.10.1660.10">
    <property type="match status" value="1"/>
</dbReference>
<dbReference type="SUPFAM" id="SSF46955">
    <property type="entry name" value="Putative DNA-binding domain"/>
    <property type="match status" value="1"/>
</dbReference>
<dbReference type="SUPFAM" id="SSF55073">
    <property type="entry name" value="Nucleotide cyclase"/>
    <property type="match status" value="1"/>
</dbReference>
<feature type="domain" description="Guanylate cyclase" evidence="2">
    <location>
        <begin position="318"/>
        <end position="451"/>
    </location>
</feature>
<dbReference type="InterPro" id="IPR029787">
    <property type="entry name" value="Nucleotide_cyclase"/>
</dbReference>
<comment type="caution">
    <text evidence="4">The sequence shown here is derived from an EMBL/GenBank/DDBJ whole genome shotgun (WGS) entry which is preliminary data.</text>
</comment>
<reference evidence="5" key="1">
    <citation type="submission" date="2017-08" db="EMBL/GenBank/DDBJ databases">
        <title>A dynamic microbial community with high functional redundancy inhabits the cold, oxic subseafloor aquifer.</title>
        <authorList>
            <person name="Tully B.J."/>
            <person name="Wheat C.G."/>
            <person name="Glazer B.T."/>
            <person name="Huber J.A."/>
        </authorList>
    </citation>
    <scope>NUCLEOTIDE SEQUENCE [LARGE SCALE GENOMIC DNA]</scope>
</reference>
<evidence type="ECO:0000259" key="2">
    <source>
        <dbReference type="PROSITE" id="PS50125"/>
    </source>
</evidence>
<dbReference type="AlphaFoldDB" id="A0A2A4X2N3"/>
<name>A0A2A4X2N3_9GAMM</name>
<dbReference type="Pfam" id="PF00211">
    <property type="entry name" value="Guanylate_cyc"/>
    <property type="match status" value="1"/>
</dbReference>
<dbReference type="Gene3D" id="3.30.70.1230">
    <property type="entry name" value="Nucleotide cyclase"/>
    <property type="match status" value="1"/>
</dbReference>
<dbReference type="GO" id="GO:0006355">
    <property type="term" value="P:regulation of DNA-templated transcription"/>
    <property type="evidence" value="ECO:0007669"/>
    <property type="project" value="InterPro"/>
</dbReference>
<dbReference type="EMBL" id="NVUL01000058">
    <property type="protein sequence ID" value="PCI76359.1"/>
    <property type="molecule type" value="Genomic_DNA"/>
</dbReference>
<dbReference type="InterPro" id="IPR001054">
    <property type="entry name" value="A/G_cyclase"/>
</dbReference>
<organism evidence="4 5">
    <name type="scientific">SAR86 cluster bacterium</name>
    <dbReference type="NCBI Taxonomy" id="2030880"/>
    <lineage>
        <taxon>Bacteria</taxon>
        <taxon>Pseudomonadati</taxon>
        <taxon>Pseudomonadota</taxon>
        <taxon>Gammaproteobacteria</taxon>
        <taxon>SAR86 cluster</taxon>
    </lineage>
</organism>
<feature type="region of interest" description="Disordered" evidence="1">
    <location>
        <begin position="112"/>
        <end position="131"/>
    </location>
</feature>
<protein>
    <recommendedName>
        <fullName evidence="6">Guanylate cyclase domain-containing protein</fullName>
    </recommendedName>
</protein>
<evidence type="ECO:0000313" key="4">
    <source>
        <dbReference type="EMBL" id="PCI76359.1"/>
    </source>
</evidence>
<dbReference type="GO" id="GO:0009190">
    <property type="term" value="P:cyclic nucleotide biosynthetic process"/>
    <property type="evidence" value="ECO:0007669"/>
    <property type="project" value="InterPro"/>
</dbReference>